<name>A0A4Y1R5P5_PRUDU</name>
<sequence>MVLDMEEAPIHDHELPILLGRPFMATAKTTIDVQNGLLTMTVLGETEGAKPTREPQRRLNPHMKEVLRAEVLKLLDVGIISDSKWVSVVHVVPKRIGITTVIIKLRLLQKIKRRLHSLVLLALLHIGGSLLAFAMPHQHSKMFLLTKKDAKPRLIRWILLLQEFDLEIRDKKGSENVVADHLSSLVDENHGDGQILHLDESFPDEQLFVIQDKEPGFGTPIAFISDGGSHLCNKTFKALMKKYSITHKVATPYHPQTFGQVEISNREIKNILMKTVNPTRKDWSLRLNDALWAYRTAYKTLIGMSPY</sequence>
<dbReference type="Gene3D" id="3.30.420.10">
    <property type="entry name" value="Ribonuclease H-like superfamily/Ribonuclease H"/>
    <property type="match status" value="1"/>
</dbReference>
<dbReference type="InterPro" id="IPR012337">
    <property type="entry name" value="RNaseH-like_sf"/>
</dbReference>
<organism evidence="3">
    <name type="scientific">Prunus dulcis</name>
    <name type="common">Almond</name>
    <name type="synonym">Amygdalus dulcis</name>
    <dbReference type="NCBI Taxonomy" id="3755"/>
    <lineage>
        <taxon>Eukaryota</taxon>
        <taxon>Viridiplantae</taxon>
        <taxon>Streptophyta</taxon>
        <taxon>Embryophyta</taxon>
        <taxon>Tracheophyta</taxon>
        <taxon>Spermatophyta</taxon>
        <taxon>Magnoliopsida</taxon>
        <taxon>eudicotyledons</taxon>
        <taxon>Gunneridae</taxon>
        <taxon>Pentapetalae</taxon>
        <taxon>rosids</taxon>
        <taxon>fabids</taxon>
        <taxon>Rosales</taxon>
        <taxon>Rosaceae</taxon>
        <taxon>Amygdaloideae</taxon>
        <taxon>Amygdaleae</taxon>
        <taxon>Prunus</taxon>
    </lineage>
</organism>
<gene>
    <name evidence="3" type="ORF">Prudu_009139</name>
</gene>
<feature type="domain" description="Integrase catalytic" evidence="2">
    <location>
        <begin position="148"/>
        <end position="307"/>
    </location>
</feature>
<reference evidence="3" key="1">
    <citation type="journal article" date="2019" name="Science">
        <title>Mutation of a bHLH transcription factor allowed almond domestication.</title>
        <authorList>
            <person name="Sanchez-Perez R."/>
            <person name="Pavan S."/>
            <person name="Mazzeo R."/>
            <person name="Moldovan C."/>
            <person name="Aiese Cigliano R."/>
            <person name="Del Cueto J."/>
            <person name="Ricciardi F."/>
            <person name="Lotti C."/>
            <person name="Ricciardi L."/>
            <person name="Dicenta F."/>
            <person name="Lopez-Marques R.L."/>
            <person name="Lindberg Moller B."/>
        </authorList>
    </citation>
    <scope>NUCLEOTIDE SEQUENCE</scope>
</reference>
<dbReference type="EMBL" id="AP019299">
    <property type="protein sequence ID" value="BBG99442.1"/>
    <property type="molecule type" value="Genomic_DNA"/>
</dbReference>
<dbReference type="InterPro" id="IPR043502">
    <property type="entry name" value="DNA/RNA_pol_sf"/>
</dbReference>
<dbReference type="PANTHER" id="PTHR37984:SF5">
    <property type="entry name" value="PROTEIN NYNRIN-LIKE"/>
    <property type="match status" value="1"/>
</dbReference>
<dbReference type="SUPFAM" id="SSF56672">
    <property type="entry name" value="DNA/RNA polymerases"/>
    <property type="match status" value="1"/>
</dbReference>
<dbReference type="InterPro" id="IPR001584">
    <property type="entry name" value="Integrase_cat-core"/>
</dbReference>
<dbReference type="PROSITE" id="PS50994">
    <property type="entry name" value="INTEGRASE"/>
    <property type="match status" value="1"/>
</dbReference>
<dbReference type="AlphaFoldDB" id="A0A4Y1R5P5"/>
<dbReference type="GO" id="GO:0003676">
    <property type="term" value="F:nucleic acid binding"/>
    <property type="evidence" value="ECO:0007669"/>
    <property type="project" value="InterPro"/>
</dbReference>
<keyword evidence="1" id="KW-0472">Membrane</keyword>
<dbReference type="GO" id="GO:0015074">
    <property type="term" value="P:DNA integration"/>
    <property type="evidence" value="ECO:0007669"/>
    <property type="project" value="InterPro"/>
</dbReference>
<dbReference type="Gene3D" id="3.10.10.10">
    <property type="entry name" value="HIV Type 1 Reverse Transcriptase, subunit A, domain 1"/>
    <property type="match status" value="1"/>
</dbReference>
<proteinExistence type="predicted"/>
<dbReference type="InterPro" id="IPR036397">
    <property type="entry name" value="RNaseH_sf"/>
</dbReference>
<keyword evidence="1" id="KW-0812">Transmembrane</keyword>
<dbReference type="InterPro" id="IPR050951">
    <property type="entry name" value="Retrovirus_Pol_polyprotein"/>
</dbReference>
<protein>
    <recommendedName>
        <fullName evidence="2">Integrase catalytic domain-containing protein</fullName>
    </recommendedName>
</protein>
<accession>A0A4Y1R5P5</accession>
<evidence type="ECO:0000256" key="1">
    <source>
        <dbReference type="SAM" id="Phobius"/>
    </source>
</evidence>
<keyword evidence="1" id="KW-1133">Transmembrane helix</keyword>
<dbReference type="PANTHER" id="PTHR37984">
    <property type="entry name" value="PROTEIN CBG26694"/>
    <property type="match status" value="1"/>
</dbReference>
<evidence type="ECO:0000313" key="3">
    <source>
        <dbReference type="EMBL" id="BBG99442.1"/>
    </source>
</evidence>
<evidence type="ECO:0000259" key="2">
    <source>
        <dbReference type="PROSITE" id="PS50994"/>
    </source>
</evidence>
<dbReference type="SUPFAM" id="SSF53098">
    <property type="entry name" value="Ribonuclease H-like"/>
    <property type="match status" value="1"/>
</dbReference>
<feature type="transmembrane region" description="Helical" evidence="1">
    <location>
        <begin position="115"/>
        <end position="135"/>
    </location>
</feature>